<protein>
    <submittedName>
        <fullName evidence="1">Putative transcription factor</fullName>
    </submittedName>
</protein>
<name>A0A4Y5P1E7_9CAUD</name>
<evidence type="ECO:0000313" key="2">
    <source>
        <dbReference type="Proteomes" id="UP000308921"/>
    </source>
</evidence>
<keyword evidence="2" id="KW-1185">Reference proteome</keyword>
<evidence type="ECO:0000313" key="1">
    <source>
        <dbReference type="EMBL" id="QCW23772.1"/>
    </source>
</evidence>
<dbReference type="EMBL" id="MK770119">
    <property type="protein sequence ID" value="QCW23772.1"/>
    <property type="molecule type" value="Genomic_DNA"/>
</dbReference>
<reference evidence="1 2" key="1">
    <citation type="submission" date="2019-04" db="EMBL/GenBank/DDBJ databases">
        <title>Complete genome sequence of Pantoea bacteriophage vB_PagS_AAS21.</title>
        <authorList>
            <person name="Truncaite L."/>
            <person name="Simoliuniene M."/>
            <person name="Zajanckauskaite A."/>
            <person name="Meskys R."/>
            <person name="Simoliunas E."/>
        </authorList>
    </citation>
    <scope>NUCLEOTIDE SEQUENCE [LARGE SCALE GENOMIC DNA]</scope>
</reference>
<accession>A0A4Y5P1E7</accession>
<organism evidence="1 2">
    <name type="scientific">Pantoea phage vB_PagS_AAS21</name>
    <dbReference type="NCBI Taxonomy" id="2575261"/>
    <lineage>
        <taxon>Viruses</taxon>
        <taxon>Duplodnaviria</taxon>
        <taxon>Heunggongvirae</taxon>
        <taxon>Uroviricota</taxon>
        <taxon>Caudoviricetes</taxon>
        <taxon>Demerecviridae</taxon>
        <taxon>Keyvirus</taxon>
        <taxon>Keyvirus AAS21</taxon>
    </lineage>
</organism>
<sequence>MSKLNWNEETSNALTAKAQSYGTDVISQDAVVEIAEQMASESGKEVTARSVGSKLRKLGFEVQKASETAKSAWTDAEDAELVAFVDDHAGEYTYAEIAAAVAGGKFTAKQVQGKILSKELTDKVKKTEKVAAQRSYTPEEEAQFVSLVEAGKFVEELAEAFGRTTKQIRGKALSLTREGRISQMPKQRDTATKSREDALEGVDVASLTVAEIAAQISKSDRGVRSMLSRRGLTAKDYDGAAKRAKLDAKTAE</sequence>
<dbReference type="Proteomes" id="UP000308921">
    <property type="component" value="Segment"/>
</dbReference>
<proteinExistence type="predicted"/>
<gene>
    <name evidence="1" type="ORF">AAS21_gp034</name>
</gene>